<dbReference type="InterPro" id="IPR047255">
    <property type="entry name" value="C2D_MCTP_PRT_plant"/>
</dbReference>
<dbReference type="InterPro" id="IPR035892">
    <property type="entry name" value="C2_domain_sf"/>
</dbReference>
<feature type="compositionally biased region" description="Basic and acidic residues" evidence="7">
    <location>
        <begin position="266"/>
        <end position="291"/>
    </location>
</feature>
<evidence type="ECO:0000256" key="4">
    <source>
        <dbReference type="ARBA" id="ARBA00022737"/>
    </source>
</evidence>
<evidence type="ECO:0000259" key="9">
    <source>
        <dbReference type="PROSITE" id="PS50004"/>
    </source>
</evidence>
<feature type="transmembrane region" description="Helical" evidence="8">
    <location>
        <begin position="1113"/>
        <end position="1142"/>
    </location>
</feature>
<evidence type="ECO:0000256" key="7">
    <source>
        <dbReference type="SAM" id="MobiDB-lite"/>
    </source>
</evidence>
<keyword evidence="3 8" id="KW-0812">Transmembrane</keyword>
<dbReference type="SUPFAM" id="SSF49562">
    <property type="entry name" value="C2 domain (Calcium/lipid-binding domain, CaLB)"/>
    <property type="match status" value="4"/>
</dbReference>
<feature type="region of interest" description="Disordered" evidence="7">
    <location>
        <begin position="1"/>
        <end position="35"/>
    </location>
</feature>
<accession>A0A2T7C311</accession>
<evidence type="ECO:0000313" key="11">
    <source>
        <dbReference type="Proteomes" id="UP000244336"/>
    </source>
</evidence>
<organism evidence="10 11">
    <name type="scientific">Panicum hallii var. hallii</name>
    <dbReference type="NCBI Taxonomy" id="1504633"/>
    <lineage>
        <taxon>Eukaryota</taxon>
        <taxon>Viridiplantae</taxon>
        <taxon>Streptophyta</taxon>
        <taxon>Embryophyta</taxon>
        <taxon>Tracheophyta</taxon>
        <taxon>Spermatophyta</taxon>
        <taxon>Magnoliopsida</taxon>
        <taxon>Liliopsida</taxon>
        <taxon>Poales</taxon>
        <taxon>Poaceae</taxon>
        <taxon>PACMAD clade</taxon>
        <taxon>Panicoideae</taxon>
        <taxon>Panicodae</taxon>
        <taxon>Paniceae</taxon>
        <taxon>Panicinae</taxon>
        <taxon>Panicum</taxon>
        <taxon>Panicum sect. Panicum</taxon>
    </lineage>
</organism>
<dbReference type="Proteomes" id="UP000244336">
    <property type="component" value="Chromosome 9"/>
</dbReference>
<evidence type="ECO:0000256" key="3">
    <source>
        <dbReference type="ARBA" id="ARBA00022692"/>
    </source>
</evidence>
<feature type="domain" description="C2" evidence="9">
    <location>
        <begin position="568"/>
        <end position="703"/>
    </location>
</feature>
<protein>
    <recommendedName>
        <fullName evidence="9">C2 domain-containing protein</fullName>
    </recommendedName>
</protein>
<evidence type="ECO:0000256" key="6">
    <source>
        <dbReference type="ARBA" id="ARBA00023136"/>
    </source>
</evidence>
<evidence type="ECO:0000256" key="1">
    <source>
        <dbReference type="ARBA" id="ARBA00004141"/>
    </source>
</evidence>
<name>A0A2T7C311_9POAL</name>
<keyword evidence="6 8" id="KW-0472">Membrane</keyword>
<gene>
    <name evidence="10" type="ORF">GQ55_9G144400</name>
</gene>
<dbReference type="AlphaFoldDB" id="A0A2T7C311"/>
<dbReference type="PROSITE" id="PS50004">
    <property type="entry name" value="C2"/>
    <property type="match status" value="3"/>
</dbReference>
<dbReference type="PANTHER" id="PTHR31425">
    <property type="entry name" value="PHOSPHORIBOSYLANTHRANILATE TRANSFERASE ISOFORM 1"/>
    <property type="match status" value="1"/>
</dbReference>
<dbReference type="InterPro" id="IPR013583">
    <property type="entry name" value="MCTP_C"/>
</dbReference>
<feature type="domain" description="C2" evidence="9">
    <location>
        <begin position="99"/>
        <end position="230"/>
    </location>
</feature>
<feature type="compositionally biased region" description="Low complexity" evidence="7">
    <location>
        <begin position="292"/>
        <end position="301"/>
    </location>
</feature>
<dbReference type="CDD" id="cd08379">
    <property type="entry name" value="C2D_MCTP_PRT_plant"/>
    <property type="match status" value="1"/>
</dbReference>
<evidence type="ECO:0000256" key="5">
    <source>
        <dbReference type="ARBA" id="ARBA00022989"/>
    </source>
</evidence>
<dbReference type="GO" id="GO:0016020">
    <property type="term" value="C:membrane"/>
    <property type="evidence" value="ECO:0007669"/>
    <property type="project" value="UniProtKB-SubCell"/>
</dbReference>
<feature type="compositionally biased region" description="Basic and acidic residues" evidence="7">
    <location>
        <begin position="302"/>
        <end position="366"/>
    </location>
</feature>
<feature type="region of interest" description="Disordered" evidence="7">
    <location>
        <begin position="56"/>
        <end position="94"/>
    </location>
</feature>
<feature type="compositionally biased region" description="Basic residues" evidence="7">
    <location>
        <begin position="1"/>
        <end position="21"/>
    </location>
</feature>
<dbReference type="Pfam" id="PF08372">
    <property type="entry name" value="PRT_C"/>
    <property type="match status" value="1"/>
</dbReference>
<feature type="transmembrane region" description="Helical" evidence="8">
    <location>
        <begin position="998"/>
        <end position="1028"/>
    </location>
</feature>
<sequence length="1170" mass="127645">MPVCHRHRNRYGTSLRARRPPAHVARTPVRRGPGPHLLTARCPSLLNPAAPRLRLSQSQSSFSHSPLLSPSLSNGHILSRRTHPTPSRRSFQGIGSDRTRVVVAFSTSAAHAMVAEGARRRVVVEVCNARNLMPKDGQGTACAYAVVDFDGQRRRTATRPRDLNPQWGERLEFLVHDPDAMASETLELNLYNDKKAIAATGSGRRGGTFLGKVKVAGASFAKAGDEALVYYPLEKRSVFSQIKGEIGLKIWFVDDPPPPPPAAPAAEEKGADAAAADKKEAPAEGKGEKAPDAAAAAAAAPAEEKAEAAPAEEKKAEEAKTEEKKPDAAEKKDDKGGKKKSPEKGKKDGEKPKEEGKAKEDDKKDAAAPPPSPSKQAPPSSPSKKDLAIAGIAGDLEIRPQSAAEKSMAASGASASYDLVDRVPYLFVRLLKAKRHGGGGGQPLYAQLAIGTHAVRTRAATAAGEWDLVFAFHKDSLTDTSLEVTVHEEAKKPAKEGEPVPPDANLGFVSFDLQEVPKRSPPDSALAPQWYTLEGHGSEDGAAACDVMLAVWVGTQVDEAFQEAWHSDSGGYLVHTRSKAYLSPKLWYLRLSVIQAQDLRLPSPPDAKVKQCGPIFPELYVKAQLGAQVFKTGRVPLGSAAAGTSNPSWNEDLLFVAAEPFDPFLTVVVEDVFSGQPVGQARVPLSTVHRRSDDRVEPPSRWLNLCGDEARPYAGRVHVRVCLEGGYHVLDEAANVASDVRAASKQLSKPPVGMLEVGIRGAANLVPMKIAKDGASGSTDAYVVLKYGPKWARTRTILDQFNPRWNEQYAWDVFDPCTVLTIAVFDNVRYKVADAGGDPGKLPKDSRIGKLRIRLSTLDTNRVYMNTFPLTAVHPVGVRKMGELELAIRFTCPSWLTLMQAYGSPLLPRMHYVKPLGPAQQDVLRHTAMRIVSGRLARSEPPLGPEVVQYLLDTDTHSWSMRRSKSNWFRVVGCLSHVATAVRWAHRVRTWAHPPTTVLVHALLVAVVLCPEMILPTVCLYLFLVLLWRYRARPRQPTGMDPRLSHVDSVSPDELDEEFDGLPSCRPADVVRMRYDRLRAVAGRAQTLLGDVAAQGERVEALLSWRDPRATGVFAAVCLLAALVLYAVPFKVLLLGMGFYYLRHPRFRGDMPSAGFNFFRRLPSLSDRVL</sequence>
<dbReference type="InterPro" id="IPR047259">
    <property type="entry name" value="QUIRKY-like"/>
</dbReference>
<evidence type="ECO:0000313" key="10">
    <source>
        <dbReference type="EMBL" id="PUZ37738.1"/>
    </source>
</evidence>
<dbReference type="Gene3D" id="2.60.40.150">
    <property type="entry name" value="C2 domain"/>
    <property type="match status" value="3"/>
</dbReference>
<feature type="domain" description="C2" evidence="9">
    <location>
        <begin position="736"/>
        <end position="868"/>
    </location>
</feature>
<keyword evidence="5 8" id="KW-1133">Transmembrane helix</keyword>
<dbReference type="PANTHER" id="PTHR31425:SF43">
    <property type="entry name" value="MULTIPLE C2 DOMAIN AND TRANSMEMBRANE REGION PROTEIN 14"/>
    <property type="match status" value="1"/>
</dbReference>
<feature type="compositionally biased region" description="Low complexity" evidence="7">
    <location>
        <begin position="56"/>
        <end position="73"/>
    </location>
</feature>
<proteinExistence type="inferred from homology"/>
<evidence type="ECO:0000256" key="2">
    <source>
        <dbReference type="ARBA" id="ARBA00007923"/>
    </source>
</evidence>
<dbReference type="InterPro" id="IPR000008">
    <property type="entry name" value="C2_dom"/>
</dbReference>
<feature type="region of interest" description="Disordered" evidence="7">
    <location>
        <begin position="255"/>
        <end position="386"/>
    </location>
</feature>
<comment type="similarity">
    <text evidence="2">Belongs to the MCTP family.</text>
</comment>
<dbReference type="FunFam" id="2.60.40.150:FF:000090">
    <property type="entry name" value="C2 domain-containing protein"/>
    <property type="match status" value="1"/>
</dbReference>
<comment type="subcellular location">
    <subcellularLocation>
        <location evidence="1">Membrane</location>
        <topology evidence="1">Multi-pass membrane protein</topology>
    </subcellularLocation>
</comment>
<dbReference type="EMBL" id="CM009757">
    <property type="protein sequence ID" value="PUZ37738.1"/>
    <property type="molecule type" value="Genomic_DNA"/>
</dbReference>
<dbReference type="OrthoDB" id="67700at2759"/>
<evidence type="ECO:0000256" key="8">
    <source>
        <dbReference type="SAM" id="Phobius"/>
    </source>
</evidence>
<dbReference type="Gramene" id="PUZ37738">
    <property type="protein sequence ID" value="PUZ37738"/>
    <property type="gene ID" value="GQ55_9G144400"/>
</dbReference>
<dbReference type="Pfam" id="PF00168">
    <property type="entry name" value="C2"/>
    <property type="match status" value="4"/>
</dbReference>
<keyword evidence="11" id="KW-1185">Reference proteome</keyword>
<keyword evidence="4" id="KW-0677">Repeat</keyword>
<dbReference type="STRING" id="1504633.A0A2T7C311"/>
<dbReference type="SMART" id="SM00239">
    <property type="entry name" value="C2"/>
    <property type="match status" value="4"/>
</dbReference>
<reference evidence="10 11" key="1">
    <citation type="submission" date="2018-04" db="EMBL/GenBank/DDBJ databases">
        <title>WGS assembly of Panicum hallii var. hallii HAL2.</title>
        <authorList>
            <person name="Lovell J."/>
            <person name="Jenkins J."/>
            <person name="Lowry D."/>
            <person name="Mamidi S."/>
            <person name="Sreedasyam A."/>
            <person name="Weng X."/>
            <person name="Barry K."/>
            <person name="Bonette J."/>
            <person name="Campitelli B."/>
            <person name="Daum C."/>
            <person name="Gordon S."/>
            <person name="Gould B."/>
            <person name="Lipzen A."/>
            <person name="MacQueen A."/>
            <person name="Palacio-Mejia J."/>
            <person name="Plott C."/>
            <person name="Shakirov E."/>
            <person name="Shu S."/>
            <person name="Yoshinaga Y."/>
            <person name="Zane M."/>
            <person name="Rokhsar D."/>
            <person name="Grimwood J."/>
            <person name="Schmutz J."/>
            <person name="Juenger T."/>
        </authorList>
    </citation>
    <scope>NUCLEOTIDE SEQUENCE [LARGE SCALE GENOMIC DNA]</scope>
    <source>
        <strain evidence="11">cv. HAL2</strain>
    </source>
</reference>